<protein>
    <submittedName>
        <fullName evidence="1">Ternary complex factor MIP1-like</fullName>
    </submittedName>
</protein>
<evidence type="ECO:0000313" key="1">
    <source>
        <dbReference type="EMBL" id="KAJ4725463.1"/>
    </source>
</evidence>
<proteinExistence type="predicted"/>
<evidence type="ECO:0000313" key="2">
    <source>
        <dbReference type="Proteomes" id="UP001164539"/>
    </source>
</evidence>
<reference evidence="1 2" key="1">
    <citation type="journal article" date="2023" name="Science">
        <title>Complex scaffold remodeling in plant triterpene biosynthesis.</title>
        <authorList>
            <person name="De La Pena R."/>
            <person name="Hodgson H."/>
            <person name="Liu J.C."/>
            <person name="Stephenson M.J."/>
            <person name="Martin A.C."/>
            <person name="Owen C."/>
            <person name="Harkess A."/>
            <person name="Leebens-Mack J."/>
            <person name="Jimenez L.E."/>
            <person name="Osbourn A."/>
            <person name="Sattely E.S."/>
        </authorList>
    </citation>
    <scope>NUCLEOTIDE SEQUENCE [LARGE SCALE GENOMIC DNA]</scope>
    <source>
        <strain evidence="2">cv. JPN11</strain>
        <tissue evidence="1">Leaf</tissue>
    </source>
</reference>
<gene>
    <name evidence="1" type="ORF">OWV82_004336</name>
</gene>
<keyword evidence="2" id="KW-1185">Reference proteome</keyword>
<dbReference type="Proteomes" id="UP001164539">
    <property type="component" value="Chromosome 2"/>
</dbReference>
<name>A0ACC1YPJ2_MELAZ</name>
<accession>A0ACC1YPJ2</accession>
<organism evidence="1 2">
    <name type="scientific">Melia azedarach</name>
    <name type="common">Chinaberry tree</name>
    <dbReference type="NCBI Taxonomy" id="155640"/>
    <lineage>
        <taxon>Eukaryota</taxon>
        <taxon>Viridiplantae</taxon>
        <taxon>Streptophyta</taxon>
        <taxon>Embryophyta</taxon>
        <taxon>Tracheophyta</taxon>
        <taxon>Spermatophyta</taxon>
        <taxon>Magnoliopsida</taxon>
        <taxon>eudicotyledons</taxon>
        <taxon>Gunneridae</taxon>
        <taxon>Pentapetalae</taxon>
        <taxon>rosids</taxon>
        <taxon>malvids</taxon>
        <taxon>Sapindales</taxon>
        <taxon>Meliaceae</taxon>
        <taxon>Melia</taxon>
    </lineage>
</organism>
<comment type="caution">
    <text evidence="1">The sequence shown here is derived from an EMBL/GenBank/DDBJ whole genome shotgun (WGS) entry which is preliminary data.</text>
</comment>
<sequence length="620" mass="69413">MCDSPVLQSAFSLYDSISNVSHTRASCYISDPQLEPVDELHSDNSSLEVWNCGEEAESLGSSAKSSDSYPYRLQLEQDVQRLQQKLQEEMELHAILENAIQKNTGKLSSPSHLTHHAQELLSNIAILENTVSKLEQEMVSLHFQLSQERNERRLAEYRLRHSSSISLSDCSPDITETPNSSSLRSLKHLNPQPSSEGNSQEEGGDQLSESTGESSCTESTMEIPDDSVVLFRPKKVSTKTNFKSRQPMELRKIPTGMTPKCLWDNPNQLAEEMVRCMKNIFMSLADSAMPSKSSALEGHCSTLSPRGHLSNSSWWSSSERSTISSWVHSPQIDIQSNSGILASENAFDPYRVRGKLSWADIGNYGLATEVSWMSVGKKQLEYASGALRRFRTLVEQLAKVNPIHLSSNEKLAFWINLYNALIMHAYLAYGVPRSDLKLFSLMQKAAYTVGGHSYNAAAIEYAILKMKPPLHRPQIALLLALHKLKVSEEQRKSAIDAYEPLIAFALSCGMYSSPAVRIYTAKNVREELQEAQHDFIRASVGVSSKGKLLVPKMLHCFAKGFVDDANLAVWISHYLPPFQAAFVEQCISQRRQSLLGCRNCGILPFDSRFRYLFLPDKIPL</sequence>
<dbReference type="EMBL" id="CM051395">
    <property type="protein sequence ID" value="KAJ4725463.1"/>
    <property type="molecule type" value="Genomic_DNA"/>
</dbReference>